<reference evidence="1" key="2">
    <citation type="submission" date="2020-06" db="EMBL/GenBank/DDBJ databases">
        <authorList>
            <person name="Sheffer M."/>
        </authorList>
    </citation>
    <scope>NUCLEOTIDE SEQUENCE</scope>
</reference>
<dbReference type="Pfam" id="PF05380">
    <property type="entry name" value="Peptidase_A17"/>
    <property type="match status" value="1"/>
</dbReference>
<organism evidence="1 2">
    <name type="scientific">Argiope bruennichi</name>
    <name type="common">Wasp spider</name>
    <name type="synonym">Aranea bruennichi</name>
    <dbReference type="NCBI Taxonomy" id="94029"/>
    <lineage>
        <taxon>Eukaryota</taxon>
        <taxon>Metazoa</taxon>
        <taxon>Ecdysozoa</taxon>
        <taxon>Arthropoda</taxon>
        <taxon>Chelicerata</taxon>
        <taxon>Arachnida</taxon>
        <taxon>Araneae</taxon>
        <taxon>Araneomorphae</taxon>
        <taxon>Entelegynae</taxon>
        <taxon>Araneoidea</taxon>
        <taxon>Araneidae</taxon>
        <taxon>Argiope</taxon>
    </lineage>
</organism>
<keyword evidence="2" id="KW-1185">Reference proteome</keyword>
<dbReference type="GO" id="GO:0004190">
    <property type="term" value="F:aspartic-type endopeptidase activity"/>
    <property type="evidence" value="ECO:0007669"/>
    <property type="project" value="InterPro"/>
</dbReference>
<dbReference type="InterPro" id="IPR001969">
    <property type="entry name" value="Aspartic_peptidase_AS"/>
</dbReference>
<reference evidence="1" key="1">
    <citation type="journal article" date="2020" name="bioRxiv">
        <title>Chromosome-level reference genome of the European wasp spider Argiope bruennichi: a resource for studies on range expansion and evolutionary adaptation.</title>
        <authorList>
            <person name="Sheffer M.M."/>
            <person name="Hoppe A."/>
            <person name="Krehenwinkel H."/>
            <person name="Uhl G."/>
            <person name="Kuss A.W."/>
            <person name="Jensen L."/>
            <person name="Jensen C."/>
            <person name="Gillespie R.G."/>
            <person name="Hoff K.J."/>
            <person name="Prost S."/>
        </authorList>
    </citation>
    <scope>NUCLEOTIDE SEQUENCE</scope>
</reference>
<dbReference type="PANTHER" id="PTHR47331:SF5">
    <property type="entry name" value="RIBONUCLEASE H"/>
    <property type="match status" value="1"/>
</dbReference>
<dbReference type="Gene3D" id="2.40.70.10">
    <property type="entry name" value="Acid Proteases"/>
    <property type="match status" value="1"/>
</dbReference>
<evidence type="ECO:0008006" key="3">
    <source>
        <dbReference type="Google" id="ProtNLM"/>
    </source>
</evidence>
<name>A0A8T0F8P2_ARGBR</name>
<dbReference type="Proteomes" id="UP000807504">
    <property type="component" value="Unassembled WGS sequence"/>
</dbReference>
<sequence>MEALKLKRKTVRSAFTRLFNHLDESAKTEVNIADDLDCLATFQLLGEKNNELLQLNEDILNRLLMSEEINEDDIEKESRSADEYSLNFKRMSLLVDRKTNPAVNADTSSSVGGNQKSVLKCAFCDKNNHESKECHVTRIGFKVQVNCGICGQRHHAVMCPDRKTVESSNSQEATESSINFGQFNTLANPTCSTSVFLQTLVVVLRGETQDFAVRALIDTGSQKSYITKEAAKKMKYPALKETTLIHTLFGGMQNPQKHSEYKIFVSDFNKNYHCTFNAFDQEKICAEICQIPTGFWSKELEDNGIHLTDQECLPSCSSSTIHLLIGADIAGKLMTGKILNLTCGLTATETLLGWTLMGRAPSSSDSISMTVTNLLIKDCNISDLCKLEAIGITDPTESKKKTEMHQGTSDYFRNTLTIDEEGRYEVALPWVLESSRLPDNRQMAEKQLSSVYKILVESERVGVLKNIDEADKFIAESQALMSLGKFNLRGWESNASLEIIDQPDKYQTVSLLGLNWDLKQDTLSCIINCPKDENLVLTKRGLLSLAQSIFDPLGISSPVTIIPKFMLQESWNLGLKWDDALPEGLSKRFWSG</sequence>
<accession>A0A8T0F8P2</accession>
<dbReference type="EMBL" id="JABXBU010000030">
    <property type="protein sequence ID" value="KAF8785770.1"/>
    <property type="molecule type" value="Genomic_DNA"/>
</dbReference>
<dbReference type="AlphaFoldDB" id="A0A8T0F8P2"/>
<dbReference type="InterPro" id="IPR008042">
    <property type="entry name" value="Retrotrans_Pao"/>
</dbReference>
<dbReference type="InterPro" id="IPR021109">
    <property type="entry name" value="Peptidase_aspartic_dom_sf"/>
</dbReference>
<protein>
    <recommendedName>
        <fullName evidence="3">Peptidase aspartic putative domain-containing protein</fullName>
    </recommendedName>
</protein>
<dbReference type="SUPFAM" id="SSF50630">
    <property type="entry name" value="Acid proteases"/>
    <property type="match status" value="1"/>
</dbReference>
<evidence type="ECO:0000313" key="1">
    <source>
        <dbReference type="EMBL" id="KAF8785770.1"/>
    </source>
</evidence>
<dbReference type="PROSITE" id="PS00141">
    <property type="entry name" value="ASP_PROTEASE"/>
    <property type="match status" value="1"/>
</dbReference>
<evidence type="ECO:0000313" key="2">
    <source>
        <dbReference type="Proteomes" id="UP000807504"/>
    </source>
</evidence>
<dbReference type="PANTHER" id="PTHR47331">
    <property type="entry name" value="PHD-TYPE DOMAIN-CONTAINING PROTEIN"/>
    <property type="match status" value="1"/>
</dbReference>
<dbReference type="GO" id="GO:0006508">
    <property type="term" value="P:proteolysis"/>
    <property type="evidence" value="ECO:0007669"/>
    <property type="project" value="InterPro"/>
</dbReference>
<gene>
    <name evidence="1" type="ORF">HNY73_011276</name>
</gene>
<comment type="caution">
    <text evidence="1">The sequence shown here is derived from an EMBL/GenBank/DDBJ whole genome shotgun (WGS) entry which is preliminary data.</text>
</comment>
<dbReference type="CDD" id="cd00303">
    <property type="entry name" value="retropepsin_like"/>
    <property type="match status" value="1"/>
</dbReference>
<proteinExistence type="predicted"/>